<dbReference type="GO" id="GO:0005886">
    <property type="term" value="C:plasma membrane"/>
    <property type="evidence" value="ECO:0007669"/>
    <property type="project" value="TreeGrafter"/>
</dbReference>
<feature type="transmembrane region" description="Helical" evidence="2">
    <location>
        <begin position="366"/>
        <end position="393"/>
    </location>
</feature>
<feature type="transmembrane region" description="Helical" evidence="2">
    <location>
        <begin position="102"/>
        <end position="123"/>
    </location>
</feature>
<feature type="transmembrane region" description="Helical" evidence="2">
    <location>
        <begin position="29"/>
        <end position="48"/>
    </location>
</feature>
<dbReference type="PANTHER" id="PTHR30354">
    <property type="entry name" value="GNT FAMILY GLUCONATE TRANSPORTER"/>
    <property type="match status" value="1"/>
</dbReference>
<feature type="region of interest" description="Disordered" evidence="1">
    <location>
        <begin position="216"/>
        <end position="247"/>
    </location>
</feature>
<feature type="transmembrane region" description="Helical" evidence="2">
    <location>
        <begin position="5"/>
        <end position="23"/>
    </location>
</feature>
<feature type="transmembrane region" description="Helical" evidence="2">
    <location>
        <begin position="328"/>
        <end position="346"/>
    </location>
</feature>
<feature type="transmembrane region" description="Helical" evidence="2">
    <location>
        <begin position="444"/>
        <end position="466"/>
    </location>
</feature>
<dbReference type="AlphaFoldDB" id="A0A239MGF7"/>
<proteinExistence type="predicted"/>
<evidence type="ECO:0000256" key="1">
    <source>
        <dbReference type="SAM" id="MobiDB-lite"/>
    </source>
</evidence>
<protein>
    <submittedName>
        <fullName evidence="3">H+/gluconate symporter</fullName>
    </submittedName>
</protein>
<dbReference type="EMBL" id="FZOW01000017">
    <property type="protein sequence ID" value="SNT41038.1"/>
    <property type="molecule type" value="Genomic_DNA"/>
</dbReference>
<evidence type="ECO:0000256" key="2">
    <source>
        <dbReference type="SAM" id="Phobius"/>
    </source>
</evidence>
<feature type="compositionally biased region" description="Low complexity" evidence="1">
    <location>
        <begin position="222"/>
        <end position="237"/>
    </location>
</feature>
<dbReference type="PANTHER" id="PTHR30354:SF11">
    <property type="entry name" value="PERMEASE"/>
    <property type="match status" value="1"/>
</dbReference>
<evidence type="ECO:0000313" key="3">
    <source>
        <dbReference type="EMBL" id="SNT41038.1"/>
    </source>
</evidence>
<feature type="transmembrane region" description="Helical" evidence="2">
    <location>
        <begin position="179"/>
        <end position="200"/>
    </location>
</feature>
<reference evidence="4" key="1">
    <citation type="submission" date="2017-06" db="EMBL/GenBank/DDBJ databases">
        <authorList>
            <person name="Varghese N."/>
            <person name="Submissions S."/>
        </authorList>
    </citation>
    <scope>NUCLEOTIDE SEQUENCE [LARGE SCALE GENOMIC DNA]</scope>
    <source>
        <strain evidence="4">JCM 23211</strain>
    </source>
</reference>
<organism evidence="3 4">
    <name type="scientific">Rhodococcoides kyotonense</name>
    <dbReference type="NCBI Taxonomy" id="398843"/>
    <lineage>
        <taxon>Bacteria</taxon>
        <taxon>Bacillati</taxon>
        <taxon>Actinomycetota</taxon>
        <taxon>Actinomycetes</taxon>
        <taxon>Mycobacteriales</taxon>
        <taxon>Nocardiaceae</taxon>
        <taxon>Rhodococcoides</taxon>
    </lineage>
</organism>
<dbReference type="Proteomes" id="UP000198327">
    <property type="component" value="Unassembled WGS sequence"/>
</dbReference>
<sequence length="467" mass="46283">MESMSLIHIAISVVGVVAIIVAFKIEPVIALVLGGGYLGIATGQGFAGTTTEMVEGFGSVMTEIGLFIAFGVLLGALVEALGVPQRVAEGMLRIFGRRGLPYAHGLSLGVVLASVFADVLIVLSGPLTRHASSKLGKNGHGLLSGVAITGITAGLVFVVPGTALMAVVGILGIPIGTALLYALPLGIMAIVLTVAVYSTLIRLGLWDEERDESEVVGGAVGSEGASEGSSDGSSDGSSAGGGVATATRPTTSAPPLLLLSSPLIVAVGLMLTGAFLAVFEVEGPVTEALGNVSFALFVGVCLAYILARRYLGVDAVSTAVGNGMRTSGSILILTGVGGGFAALVNGSGVGDQLTEMFGSSGGAPILVAWVIAAILHAAVGSITLGAMTAVGILGPVVAAASPSGAMLLALAALAGALFGGLPNANGFWLFKSVYGLSVRGTLKTYTLGPSICSVVSLALILVVSAVV</sequence>
<evidence type="ECO:0000313" key="4">
    <source>
        <dbReference type="Proteomes" id="UP000198327"/>
    </source>
</evidence>
<feature type="transmembrane region" description="Helical" evidence="2">
    <location>
        <begin position="405"/>
        <end position="424"/>
    </location>
</feature>
<dbReference type="InterPro" id="IPR003474">
    <property type="entry name" value="Glcn_transporter"/>
</dbReference>
<keyword evidence="2" id="KW-1133">Transmembrane helix</keyword>
<dbReference type="Pfam" id="PF02447">
    <property type="entry name" value="GntP_permease"/>
    <property type="match status" value="1"/>
</dbReference>
<dbReference type="GO" id="GO:0015128">
    <property type="term" value="F:gluconate transmembrane transporter activity"/>
    <property type="evidence" value="ECO:0007669"/>
    <property type="project" value="InterPro"/>
</dbReference>
<feature type="transmembrane region" description="Helical" evidence="2">
    <location>
        <begin position="256"/>
        <end position="276"/>
    </location>
</feature>
<feature type="transmembrane region" description="Helical" evidence="2">
    <location>
        <begin position="143"/>
        <end position="173"/>
    </location>
</feature>
<keyword evidence="2" id="KW-0812">Transmembrane</keyword>
<feature type="transmembrane region" description="Helical" evidence="2">
    <location>
        <begin position="288"/>
        <end position="307"/>
    </location>
</feature>
<accession>A0A239MGF7</accession>
<gene>
    <name evidence="3" type="ORF">SAMN05421642_117115</name>
</gene>
<feature type="transmembrane region" description="Helical" evidence="2">
    <location>
        <begin position="60"/>
        <end position="82"/>
    </location>
</feature>
<keyword evidence="2" id="KW-0472">Membrane</keyword>
<keyword evidence="4" id="KW-1185">Reference proteome</keyword>
<name>A0A239MGF7_9NOCA</name>